<keyword evidence="3" id="KW-0997">Cell inner membrane</keyword>
<keyword evidence="6 9" id="KW-1133">Transmembrane helix</keyword>
<sequence>MAKKIKNTKATISIKRRLSLYYLRFITLIKIGILLTFALLFFTDLLNKPKQKLLRLFVDKTAEVGLVFKHLVIVGPVNITEEEIIEAIGGDYGIPIYSLNIDDIRKRIEDNPWIKIALVERKLPDTLSVTITERTPIAIWQFKQKLYLIDEEGNRISSKNVEKFGDLIHVVGQDANVYARSLCEDLEKHPSLAKKVVSAVRYGQRRWDLNLEQKINVKMPEKGFQEAYDYLNSLNKEGKLFDQNYKVINLKDPSKYYMEKHEI</sequence>
<keyword evidence="2" id="KW-1003">Cell membrane</keyword>
<evidence type="ECO:0000256" key="9">
    <source>
        <dbReference type="SAM" id="Phobius"/>
    </source>
</evidence>
<dbReference type="GO" id="GO:0016020">
    <property type="term" value="C:membrane"/>
    <property type="evidence" value="ECO:0007669"/>
    <property type="project" value="UniProtKB-SubCell"/>
</dbReference>
<evidence type="ECO:0000256" key="1">
    <source>
        <dbReference type="ARBA" id="ARBA00004370"/>
    </source>
</evidence>
<dbReference type="PANTHER" id="PTHR35851:SF1">
    <property type="entry name" value="CELL DIVISION PROTEIN FTSQ"/>
    <property type="match status" value="1"/>
</dbReference>
<accession>A0A0C6E743</accession>
<dbReference type="InterPro" id="IPR005548">
    <property type="entry name" value="Cell_div_FtsQ/DivIB_C"/>
</dbReference>
<dbReference type="PROSITE" id="PS51779">
    <property type="entry name" value="POTRA"/>
    <property type="match status" value="1"/>
</dbReference>
<comment type="subcellular location">
    <subcellularLocation>
        <location evidence="1">Membrane</location>
    </subcellularLocation>
</comment>
<dbReference type="EMBL" id="LC004725">
    <property type="protein sequence ID" value="BAQ36596.1"/>
    <property type="molecule type" value="Genomic_DNA"/>
</dbReference>
<name>A0A0C6E743_9RICK</name>
<evidence type="ECO:0000256" key="8">
    <source>
        <dbReference type="ARBA" id="ARBA00023306"/>
    </source>
</evidence>
<dbReference type="InterPro" id="IPR026579">
    <property type="entry name" value="FtsQ"/>
</dbReference>
<dbReference type="InterPro" id="IPR034746">
    <property type="entry name" value="POTRA"/>
</dbReference>
<evidence type="ECO:0000256" key="6">
    <source>
        <dbReference type="ARBA" id="ARBA00022989"/>
    </source>
</evidence>
<dbReference type="Pfam" id="PF08478">
    <property type="entry name" value="POTRA_1"/>
    <property type="match status" value="1"/>
</dbReference>
<evidence type="ECO:0000256" key="3">
    <source>
        <dbReference type="ARBA" id="ARBA00022519"/>
    </source>
</evidence>
<dbReference type="PANTHER" id="PTHR35851">
    <property type="entry name" value="CELL DIVISION PROTEIN FTSQ"/>
    <property type="match status" value="1"/>
</dbReference>
<protein>
    <submittedName>
        <fullName evidence="11">FtsQ protein</fullName>
    </submittedName>
</protein>
<keyword evidence="5 9" id="KW-0812">Transmembrane</keyword>
<keyword evidence="8" id="KW-0131">Cell cycle</keyword>
<evidence type="ECO:0000256" key="2">
    <source>
        <dbReference type="ARBA" id="ARBA00022475"/>
    </source>
</evidence>
<feature type="domain" description="POTRA" evidence="10">
    <location>
        <begin position="66"/>
        <end position="134"/>
    </location>
</feature>
<evidence type="ECO:0000256" key="5">
    <source>
        <dbReference type="ARBA" id="ARBA00022692"/>
    </source>
</evidence>
<keyword evidence="7 9" id="KW-0472">Membrane</keyword>
<dbReference type="Pfam" id="PF03799">
    <property type="entry name" value="FtsQ_DivIB_C"/>
    <property type="match status" value="1"/>
</dbReference>
<organism evidence="11">
    <name type="scientific">Candidatus Megaera polyxenophila</name>
    <dbReference type="NCBI Taxonomy" id="988779"/>
    <lineage>
        <taxon>Bacteria</taxon>
        <taxon>Pseudomonadati</taxon>
        <taxon>Pseudomonadota</taxon>
        <taxon>Alphaproteobacteria</taxon>
        <taxon>Rickettsiales</taxon>
        <taxon>Rickettsiaceae</taxon>
        <taxon>Candidatus Megaera</taxon>
    </lineage>
</organism>
<dbReference type="GO" id="GO:0090529">
    <property type="term" value="P:cell septum assembly"/>
    <property type="evidence" value="ECO:0007669"/>
    <property type="project" value="InterPro"/>
</dbReference>
<feature type="transmembrane region" description="Helical" evidence="9">
    <location>
        <begin position="21"/>
        <end position="42"/>
    </location>
</feature>
<dbReference type="InterPro" id="IPR013685">
    <property type="entry name" value="POTRA_FtsQ_type"/>
</dbReference>
<evidence type="ECO:0000259" key="10">
    <source>
        <dbReference type="PROSITE" id="PS51779"/>
    </source>
</evidence>
<gene>
    <name evidence="11" type="primary">ftsQ</name>
</gene>
<evidence type="ECO:0000256" key="4">
    <source>
        <dbReference type="ARBA" id="ARBA00022618"/>
    </source>
</evidence>
<keyword evidence="4" id="KW-0132">Cell division</keyword>
<reference evidence="11" key="1">
    <citation type="journal article" date="2015" name="PLoS ONE">
        <title>Two Different Rickettsial Bacteria Invading Volvox carteri.</title>
        <authorList>
            <person name="Kawafune K."/>
            <person name="Hongoh Y."/>
            <person name="Hamaji T."/>
            <person name="Sakamoto T."/>
            <person name="Kurata T."/>
            <person name="Hirooka S."/>
            <person name="Miyagishima S."/>
            <person name="Nozaki H."/>
        </authorList>
    </citation>
    <scope>NUCLEOTIDE SEQUENCE</scope>
</reference>
<dbReference type="AlphaFoldDB" id="A0A0C6E743"/>
<dbReference type="Gene3D" id="3.10.20.310">
    <property type="entry name" value="membrane protein fhac"/>
    <property type="match status" value="1"/>
</dbReference>
<evidence type="ECO:0000313" key="11">
    <source>
        <dbReference type="EMBL" id="BAQ36596.1"/>
    </source>
</evidence>
<proteinExistence type="predicted"/>
<evidence type="ECO:0000256" key="7">
    <source>
        <dbReference type="ARBA" id="ARBA00023136"/>
    </source>
</evidence>